<dbReference type="InterPro" id="IPR010664">
    <property type="entry name" value="LipoPS_assembly_LptC-rel"/>
</dbReference>
<keyword evidence="3" id="KW-1185">Reference proteome</keyword>
<dbReference type="PROSITE" id="PS51257">
    <property type="entry name" value="PROKAR_LIPOPROTEIN"/>
    <property type="match status" value="1"/>
</dbReference>
<protein>
    <submittedName>
        <fullName evidence="2">LPS export ABC transporter periplasmic protein LptC</fullName>
    </submittedName>
</protein>
<evidence type="ECO:0000313" key="2">
    <source>
        <dbReference type="EMBL" id="NBG65181.1"/>
    </source>
</evidence>
<proteinExistence type="predicted"/>
<keyword evidence="1" id="KW-0812">Transmembrane</keyword>
<organism evidence="2 3">
    <name type="scientific">Acidiluteibacter ferrifornacis</name>
    <dbReference type="NCBI Taxonomy" id="2692424"/>
    <lineage>
        <taxon>Bacteria</taxon>
        <taxon>Pseudomonadati</taxon>
        <taxon>Bacteroidota</taxon>
        <taxon>Flavobacteriia</taxon>
        <taxon>Flavobacteriales</taxon>
        <taxon>Cryomorphaceae</taxon>
        <taxon>Acidiluteibacter</taxon>
    </lineage>
</organism>
<reference evidence="2 3" key="1">
    <citation type="submission" date="2019-12" db="EMBL/GenBank/DDBJ databases">
        <authorList>
            <person name="Zhao J."/>
        </authorList>
    </citation>
    <scope>NUCLEOTIDE SEQUENCE [LARGE SCALE GENOMIC DNA]</scope>
    <source>
        <strain evidence="2 3">S-15</strain>
    </source>
</reference>
<name>A0A6N9NI27_9FLAO</name>
<keyword evidence="1" id="KW-0472">Membrane</keyword>
<dbReference type="RefSeq" id="WP_160632074.1">
    <property type="nucleotide sequence ID" value="NZ_WWNE01000004.1"/>
</dbReference>
<dbReference type="GO" id="GO:0015221">
    <property type="term" value="F:lipopolysaccharide transmembrane transporter activity"/>
    <property type="evidence" value="ECO:0007669"/>
    <property type="project" value="InterPro"/>
</dbReference>
<dbReference type="Pfam" id="PF06835">
    <property type="entry name" value="LptC"/>
    <property type="match status" value="1"/>
</dbReference>
<comment type="caution">
    <text evidence="2">The sequence shown here is derived from an EMBL/GenBank/DDBJ whole genome shotgun (WGS) entry which is preliminary data.</text>
</comment>
<dbReference type="Proteomes" id="UP000470771">
    <property type="component" value="Unassembled WGS sequence"/>
</dbReference>
<dbReference type="EMBL" id="WWNE01000004">
    <property type="protein sequence ID" value="NBG65181.1"/>
    <property type="molecule type" value="Genomic_DNA"/>
</dbReference>
<dbReference type="GO" id="GO:0005886">
    <property type="term" value="C:plasma membrane"/>
    <property type="evidence" value="ECO:0007669"/>
    <property type="project" value="InterPro"/>
</dbReference>
<evidence type="ECO:0000256" key="1">
    <source>
        <dbReference type="SAM" id="Phobius"/>
    </source>
</evidence>
<keyword evidence="1" id="KW-1133">Transmembrane helix</keyword>
<dbReference type="AlphaFoldDB" id="A0A6N9NI27"/>
<dbReference type="Gene3D" id="2.60.450.10">
    <property type="entry name" value="Lipopolysaccharide (LPS) transport protein A like domain"/>
    <property type="match status" value="1"/>
</dbReference>
<sequence>MKNNLKVLHIIIPMVFAIGMFAGCKNNIDDVAAYTEMDGLPIEIRKDVKMYYSQNGEVAALLTAPLMERYANEEEYTVMNEGLYVETYDSLMNVTSSIKADYGKNLPKVGLMEAKGNVKVINEKGEILNTEELFWDSKEGSIYTEKYVKITTQDEIIEGDGLLSNEDFSEYRIKKIRGIISLDDAEDN</sequence>
<dbReference type="NCBIfam" id="TIGR04409">
    <property type="entry name" value="LptC_YrbK"/>
    <property type="match status" value="1"/>
</dbReference>
<dbReference type="InterPro" id="IPR026265">
    <property type="entry name" value="LptC"/>
</dbReference>
<feature type="transmembrane region" description="Helical" evidence="1">
    <location>
        <begin position="7"/>
        <end position="23"/>
    </location>
</feature>
<gene>
    <name evidence="2" type="primary">lptC</name>
    <name evidence="2" type="ORF">GQN54_03580</name>
</gene>
<evidence type="ECO:0000313" key="3">
    <source>
        <dbReference type="Proteomes" id="UP000470771"/>
    </source>
</evidence>
<accession>A0A6N9NI27</accession>